<organism evidence="1 2">
    <name type="scientific">Lentinula aff. lateritia</name>
    <dbReference type="NCBI Taxonomy" id="2804960"/>
    <lineage>
        <taxon>Eukaryota</taxon>
        <taxon>Fungi</taxon>
        <taxon>Dikarya</taxon>
        <taxon>Basidiomycota</taxon>
        <taxon>Agaricomycotina</taxon>
        <taxon>Agaricomycetes</taxon>
        <taxon>Agaricomycetidae</taxon>
        <taxon>Agaricales</taxon>
        <taxon>Marasmiineae</taxon>
        <taxon>Omphalotaceae</taxon>
        <taxon>Lentinula</taxon>
    </lineage>
</organism>
<accession>A0ACC1TM17</accession>
<sequence length="293" mass="32541">MQSSYQFSLSHTDLSMLRYEAKHRNDPYASLLLSTLKCYHNIPSNDKRAVGDLFTSVVLKIRTNSKMDNNEIDALKTYEAVISHAKENTSEELITNIPLAYKGRDAMHAGINGHSPCTNTDTNIETPQLDLDSPVQSALSRRGNISNISQNLSQGPISYQPVCKRGRDEVVETQSGMNEFESLSYVPCFPTTSSKVPLATTTHLSKELSNQTANAVEPGSKGTSLHDPSALRFDNCNFISAGRDVFNTTNHNSPLTRRPYTTFNIPFIFPRLCSYHAILPLPFKVFTNSAALY</sequence>
<comment type="caution">
    <text evidence="1">The sequence shown here is derived from an EMBL/GenBank/DDBJ whole genome shotgun (WGS) entry which is preliminary data.</text>
</comment>
<proteinExistence type="predicted"/>
<evidence type="ECO:0000313" key="1">
    <source>
        <dbReference type="EMBL" id="KAJ3805651.1"/>
    </source>
</evidence>
<reference evidence="1" key="1">
    <citation type="submission" date="2022-09" db="EMBL/GenBank/DDBJ databases">
        <title>A Global Phylogenomic Analysis of the Shiitake Genus Lentinula.</title>
        <authorList>
            <consortium name="DOE Joint Genome Institute"/>
            <person name="Sierra-Patev S."/>
            <person name="Min B."/>
            <person name="Naranjo-Ortiz M."/>
            <person name="Looney B."/>
            <person name="Konkel Z."/>
            <person name="Slot J.C."/>
            <person name="Sakamoto Y."/>
            <person name="Steenwyk J.L."/>
            <person name="Rokas A."/>
            <person name="Carro J."/>
            <person name="Camarero S."/>
            <person name="Ferreira P."/>
            <person name="Molpeceres G."/>
            <person name="Ruiz-Duenas F.J."/>
            <person name="Serrano A."/>
            <person name="Henrissat B."/>
            <person name="Drula E."/>
            <person name="Hughes K.W."/>
            <person name="Mata J.L."/>
            <person name="Ishikawa N.K."/>
            <person name="Vargas-Isla R."/>
            <person name="Ushijima S."/>
            <person name="Smith C.A."/>
            <person name="Ahrendt S."/>
            <person name="Andreopoulos W."/>
            <person name="He G."/>
            <person name="Labutti K."/>
            <person name="Lipzen A."/>
            <person name="Ng V."/>
            <person name="Riley R."/>
            <person name="Sandor L."/>
            <person name="Barry K."/>
            <person name="Martinez A.T."/>
            <person name="Xiao Y."/>
            <person name="Gibbons J.G."/>
            <person name="Terashima K."/>
            <person name="Grigoriev I.V."/>
            <person name="Hibbett D.S."/>
        </authorList>
    </citation>
    <scope>NUCLEOTIDE SEQUENCE</scope>
    <source>
        <strain evidence="1">TMI1499</strain>
    </source>
</reference>
<gene>
    <name evidence="1" type="ORF">F5876DRAFT_81540</name>
</gene>
<protein>
    <submittedName>
        <fullName evidence="1">Uncharacterized protein</fullName>
    </submittedName>
</protein>
<keyword evidence="2" id="KW-1185">Reference proteome</keyword>
<name>A0ACC1TM17_9AGAR</name>
<dbReference type="EMBL" id="MU795555">
    <property type="protein sequence ID" value="KAJ3805651.1"/>
    <property type="molecule type" value="Genomic_DNA"/>
</dbReference>
<evidence type="ECO:0000313" key="2">
    <source>
        <dbReference type="Proteomes" id="UP001163835"/>
    </source>
</evidence>
<dbReference type="Proteomes" id="UP001163835">
    <property type="component" value="Unassembled WGS sequence"/>
</dbReference>